<sequence length="132" mass="15140">MLPRFYAIFTKIGPIIADSKYTNAVYSSDQNQYKLRKEAVRTKSINVAKVTTSSEMDQFLKLELVYIQEQPNGQEDEKTLEQFKQDKSTPKLRIVCDASVHLKGRKSLNDVLYRSPTTLSDLAGILLRFTMM</sequence>
<accession>A0A498SN10</accession>
<evidence type="ECO:0000313" key="1">
    <source>
        <dbReference type="EMBL" id="VBB35002.1"/>
    </source>
</evidence>
<gene>
    <name evidence="1" type="ORF">NAV_LOCUS9793</name>
</gene>
<organism evidence="1 2">
    <name type="scientific">Acanthocheilonema viteae</name>
    <name type="common">Filarial nematode worm</name>
    <name type="synonym">Dipetalonema viteae</name>
    <dbReference type="NCBI Taxonomy" id="6277"/>
    <lineage>
        <taxon>Eukaryota</taxon>
        <taxon>Metazoa</taxon>
        <taxon>Ecdysozoa</taxon>
        <taxon>Nematoda</taxon>
        <taxon>Chromadorea</taxon>
        <taxon>Rhabditida</taxon>
        <taxon>Spirurina</taxon>
        <taxon>Spiruromorpha</taxon>
        <taxon>Filarioidea</taxon>
        <taxon>Onchocercidae</taxon>
        <taxon>Acanthocheilonema</taxon>
    </lineage>
</organism>
<protein>
    <submittedName>
        <fullName evidence="1">Uncharacterized protein</fullName>
    </submittedName>
</protein>
<dbReference type="EMBL" id="UPTC01004582">
    <property type="protein sequence ID" value="VBB35002.1"/>
    <property type="molecule type" value="Genomic_DNA"/>
</dbReference>
<dbReference type="OrthoDB" id="5920525at2759"/>
<evidence type="ECO:0000313" key="2">
    <source>
        <dbReference type="Proteomes" id="UP000276991"/>
    </source>
</evidence>
<dbReference type="Proteomes" id="UP000276991">
    <property type="component" value="Unassembled WGS sequence"/>
</dbReference>
<reference evidence="1 2" key="1">
    <citation type="submission" date="2018-08" db="EMBL/GenBank/DDBJ databases">
        <authorList>
            <person name="Laetsch R D."/>
            <person name="Stevens L."/>
            <person name="Kumar S."/>
            <person name="Blaxter L. M."/>
        </authorList>
    </citation>
    <scope>NUCLEOTIDE SEQUENCE [LARGE SCALE GENOMIC DNA]</scope>
</reference>
<proteinExistence type="predicted"/>
<keyword evidence="2" id="KW-1185">Reference proteome</keyword>
<name>A0A498SN10_ACAVI</name>
<dbReference type="AlphaFoldDB" id="A0A498SN10"/>